<evidence type="ECO:0000313" key="3">
    <source>
        <dbReference type="Proteomes" id="UP000289886"/>
    </source>
</evidence>
<sequence length="108" mass="11883">MDATQFTAMMVLLHQTLMVAMQGGAGAAGPDWRLWQPTKHNGKGQAAARPLSLMAMMEYPMLKAAILTRVGATPEGFWKKFREEVFADTEHPQAVAHCLPRLETMAAN</sequence>
<gene>
    <name evidence="2" type="ORF">EOD39_10827</name>
</gene>
<evidence type="ECO:0000256" key="1">
    <source>
        <dbReference type="SAM" id="SignalP"/>
    </source>
</evidence>
<feature type="signal peptide" evidence="1">
    <location>
        <begin position="1"/>
        <end position="27"/>
    </location>
</feature>
<reference evidence="2 3" key="1">
    <citation type="submission" date="2019-01" db="EMBL/GenBank/DDBJ databases">
        <title>Draft Genome and Complete Hox-Cluster Characterization of the Sterlet Sturgeon (Acipenser ruthenus).</title>
        <authorList>
            <person name="Wei Q."/>
        </authorList>
    </citation>
    <scope>NUCLEOTIDE SEQUENCE [LARGE SCALE GENOMIC DNA]</scope>
    <source>
        <strain evidence="2">WHYD16114868_AA</strain>
        <tissue evidence="2">Blood</tissue>
    </source>
</reference>
<proteinExistence type="predicted"/>
<evidence type="ECO:0000313" key="2">
    <source>
        <dbReference type="EMBL" id="RXM27449.1"/>
    </source>
</evidence>
<accession>A0A444TX42</accession>
<feature type="chain" id="PRO_5019441567" evidence="1">
    <location>
        <begin position="28"/>
        <end position="108"/>
    </location>
</feature>
<dbReference type="AlphaFoldDB" id="A0A444TX42"/>
<dbReference type="Proteomes" id="UP000289886">
    <property type="component" value="Unassembled WGS sequence"/>
</dbReference>
<keyword evidence="3" id="KW-1185">Reference proteome</keyword>
<keyword evidence="1" id="KW-0732">Signal</keyword>
<name>A0A444TX42_ACIRT</name>
<protein>
    <submittedName>
        <fullName evidence="2">Uncharacterized protein</fullName>
    </submittedName>
</protein>
<organism evidence="2 3">
    <name type="scientific">Acipenser ruthenus</name>
    <name type="common">Sterlet sturgeon</name>
    <dbReference type="NCBI Taxonomy" id="7906"/>
    <lineage>
        <taxon>Eukaryota</taxon>
        <taxon>Metazoa</taxon>
        <taxon>Chordata</taxon>
        <taxon>Craniata</taxon>
        <taxon>Vertebrata</taxon>
        <taxon>Euteleostomi</taxon>
        <taxon>Actinopterygii</taxon>
        <taxon>Chondrostei</taxon>
        <taxon>Acipenseriformes</taxon>
        <taxon>Acipenseridae</taxon>
        <taxon>Acipenser</taxon>
    </lineage>
</organism>
<dbReference type="EMBL" id="SCEB01215834">
    <property type="protein sequence ID" value="RXM27449.1"/>
    <property type="molecule type" value="Genomic_DNA"/>
</dbReference>
<comment type="caution">
    <text evidence="2">The sequence shown here is derived from an EMBL/GenBank/DDBJ whole genome shotgun (WGS) entry which is preliminary data.</text>
</comment>